<protein>
    <submittedName>
        <fullName evidence="1">Uncharacterized protein</fullName>
    </submittedName>
</protein>
<evidence type="ECO:0000313" key="2">
    <source>
        <dbReference type="Proteomes" id="UP000005237"/>
    </source>
</evidence>
<name>A0A8R1J254_CAEJA</name>
<reference evidence="1" key="2">
    <citation type="submission" date="2022-06" db="UniProtKB">
        <authorList>
            <consortium name="EnsemblMetazoa"/>
        </authorList>
    </citation>
    <scope>IDENTIFICATION</scope>
    <source>
        <strain evidence="1">DF5081</strain>
    </source>
</reference>
<proteinExistence type="predicted"/>
<dbReference type="Proteomes" id="UP000005237">
    <property type="component" value="Unassembled WGS sequence"/>
</dbReference>
<dbReference type="AlphaFoldDB" id="A0A8R1J254"/>
<sequence>MDEATIFRALSHCFCRHFHVNPLSVPATSKHEICPSLTNCTSRSLYPIGSVPLPPPIFHRARNPKEQKEEMENPAKIQRISKISSCKRKGPTV</sequence>
<dbReference type="EnsemblMetazoa" id="CJA41967.1">
    <property type="protein sequence ID" value="CJA41967.1"/>
    <property type="gene ID" value="WBGene00217815"/>
</dbReference>
<keyword evidence="2" id="KW-1185">Reference proteome</keyword>
<accession>A0A8R1J254</accession>
<evidence type="ECO:0000313" key="1">
    <source>
        <dbReference type="EnsemblMetazoa" id="CJA41967.1"/>
    </source>
</evidence>
<organism evidence="1 2">
    <name type="scientific">Caenorhabditis japonica</name>
    <dbReference type="NCBI Taxonomy" id="281687"/>
    <lineage>
        <taxon>Eukaryota</taxon>
        <taxon>Metazoa</taxon>
        <taxon>Ecdysozoa</taxon>
        <taxon>Nematoda</taxon>
        <taxon>Chromadorea</taxon>
        <taxon>Rhabditida</taxon>
        <taxon>Rhabditina</taxon>
        <taxon>Rhabditomorpha</taxon>
        <taxon>Rhabditoidea</taxon>
        <taxon>Rhabditidae</taxon>
        <taxon>Peloderinae</taxon>
        <taxon>Caenorhabditis</taxon>
    </lineage>
</organism>
<reference evidence="2" key="1">
    <citation type="submission" date="2010-08" db="EMBL/GenBank/DDBJ databases">
        <authorList>
            <consortium name="Caenorhabditis japonica Sequencing Consortium"/>
            <person name="Wilson R.K."/>
        </authorList>
    </citation>
    <scope>NUCLEOTIDE SEQUENCE [LARGE SCALE GENOMIC DNA]</scope>
    <source>
        <strain evidence="2">DF5081</strain>
    </source>
</reference>